<dbReference type="SUPFAM" id="SSF51110">
    <property type="entry name" value="alpha-D-mannose-specific plant lectins"/>
    <property type="match status" value="1"/>
</dbReference>
<proteinExistence type="predicted"/>
<comment type="subcellular location">
    <subcellularLocation>
        <location evidence="1">Cell membrane</location>
        <topology evidence="1">Single-pass type I membrane protein</topology>
    </subcellularLocation>
</comment>
<evidence type="ECO:0000256" key="2">
    <source>
        <dbReference type="ARBA" id="ARBA00022475"/>
    </source>
</evidence>
<dbReference type="PROSITE" id="PS50927">
    <property type="entry name" value="BULB_LECTIN"/>
    <property type="match status" value="1"/>
</dbReference>
<evidence type="ECO:0000259" key="11">
    <source>
        <dbReference type="PROSITE" id="PS50011"/>
    </source>
</evidence>
<gene>
    <name evidence="13" type="ORF">HAX54_007478</name>
</gene>
<dbReference type="Pfam" id="PF00069">
    <property type="entry name" value="Pkinase"/>
    <property type="match status" value="1"/>
</dbReference>
<dbReference type="Gene3D" id="1.10.510.10">
    <property type="entry name" value="Transferase(Phosphotransferase) domain 1"/>
    <property type="match status" value="1"/>
</dbReference>
<keyword evidence="10" id="KW-0325">Glycoprotein</keyword>
<keyword evidence="3" id="KW-0723">Serine/threonine-protein kinase</keyword>
<protein>
    <submittedName>
        <fullName evidence="13">Uncharacterized protein</fullName>
    </submittedName>
</protein>
<evidence type="ECO:0000259" key="12">
    <source>
        <dbReference type="PROSITE" id="PS50927"/>
    </source>
</evidence>
<reference evidence="13 14" key="1">
    <citation type="journal article" date="2021" name="BMC Genomics">
        <title>Datura genome reveals duplications of psychoactive alkaloid biosynthetic genes and high mutation rate following tissue culture.</title>
        <authorList>
            <person name="Rajewski A."/>
            <person name="Carter-House D."/>
            <person name="Stajich J."/>
            <person name="Litt A."/>
        </authorList>
    </citation>
    <scope>NUCLEOTIDE SEQUENCE [LARGE SCALE GENOMIC DNA]</scope>
    <source>
        <strain evidence="13">AR-01</strain>
    </source>
</reference>
<evidence type="ECO:0000256" key="10">
    <source>
        <dbReference type="ARBA" id="ARBA00023180"/>
    </source>
</evidence>
<keyword evidence="2" id="KW-1003">Cell membrane</keyword>
<keyword evidence="9" id="KW-1015">Disulfide bond</keyword>
<dbReference type="InterPro" id="IPR000719">
    <property type="entry name" value="Prot_kinase_dom"/>
</dbReference>
<comment type="caution">
    <text evidence="13">The sequence shown here is derived from an EMBL/GenBank/DDBJ whole genome shotgun (WGS) entry which is preliminary data.</text>
</comment>
<dbReference type="SUPFAM" id="SSF56112">
    <property type="entry name" value="Protein kinase-like (PK-like)"/>
    <property type="match status" value="1"/>
</dbReference>
<accession>A0ABS8TEC5</accession>
<evidence type="ECO:0000256" key="6">
    <source>
        <dbReference type="ARBA" id="ARBA00022741"/>
    </source>
</evidence>
<dbReference type="PANTHER" id="PTHR27002:SF1011">
    <property type="entry name" value="RECEPTOR-LIKE SERINE_THREONINE-PROTEIN KINASE"/>
    <property type="match status" value="1"/>
</dbReference>
<keyword evidence="2" id="KW-0472">Membrane</keyword>
<dbReference type="InterPro" id="IPR001480">
    <property type="entry name" value="Bulb-type_lectin_dom"/>
</dbReference>
<dbReference type="Gene3D" id="2.90.10.10">
    <property type="entry name" value="Bulb-type lectin domain"/>
    <property type="match status" value="1"/>
</dbReference>
<name>A0ABS8TEC5_DATST</name>
<evidence type="ECO:0000313" key="14">
    <source>
        <dbReference type="Proteomes" id="UP000823775"/>
    </source>
</evidence>
<keyword evidence="14" id="KW-1185">Reference proteome</keyword>
<evidence type="ECO:0000256" key="3">
    <source>
        <dbReference type="ARBA" id="ARBA00022527"/>
    </source>
</evidence>
<evidence type="ECO:0000256" key="4">
    <source>
        <dbReference type="ARBA" id="ARBA00022679"/>
    </source>
</evidence>
<keyword evidence="4" id="KW-0808">Transferase</keyword>
<dbReference type="PROSITE" id="PS00108">
    <property type="entry name" value="PROTEIN_KINASE_ST"/>
    <property type="match status" value="1"/>
</dbReference>
<dbReference type="InterPro" id="IPR000858">
    <property type="entry name" value="S_locus_glycoprot_dom"/>
</dbReference>
<evidence type="ECO:0000256" key="7">
    <source>
        <dbReference type="ARBA" id="ARBA00022777"/>
    </source>
</evidence>
<feature type="domain" description="Bulb-type lectin" evidence="12">
    <location>
        <begin position="1"/>
        <end position="152"/>
    </location>
</feature>
<dbReference type="PROSITE" id="PS50011">
    <property type="entry name" value="PROTEIN_KINASE_DOM"/>
    <property type="match status" value="1"/>
</dbReference>
<keyword evidence="5" id="KW-0732">Signal</keyword>
<evidence type="ECO:0000313" key="13">
    <source>
        <dbReference type="EMBL" id="MCD7468924.1"/>
    </source>
</evidence>
<evidence type="ECO:0000256" key="1">
    <source>
        <dbReference type="ARBA" id="ARBA00004251"/>
    </source>
</evidence>
<evidence type="ECO:0000256" key="5">
    <source>
        <dbReference type="ARBA" id="ARBA00022729"/>
    </source>
</evidence>
<dbReference type="PANTHER" id="PTHR27002">
    <property type="entry name" value="RECEPTOR-LIKE SERINE/THREONINE-PROTEIN KINASE SD1-8"/>
    <property type="match status" value="1"/>
</dbReference>
<sequence length="348" mass="39199">MIIPLDVTHLTTLFYSDSSSIISHHYAAFDIEKFWIPKHEGITKGKFLLILSPVFVFHPPKLWRYRYNNNPFSEDGDANITSPGGIFQTGFFSPGILKVIKPGLLVLLNGTNNVVWSTNTSESAQNPVAQLLDSGNFVNERSWEVYLSSWKNEENPAPGDFTYHCDPSVLMRLTLSHNGVLQIWILGDRKQGWVPLILIPSDNCDMYKLCGAYGSCNSQDSPFEDLLDVGRDPAEGKISTLEWLLLNQIVWAIGRKETKMLDSATISWFDSDEAQSKVLDWPKRFHIINGIARGLMYTSDSQLRIIHRDLKANNILLDKDMNPKISDFGMAKYEENDIGARQAGVVGT</sequence>
<keyword evidence="6" id="KW-0547">Nucleotide-binding</keyword>
<feature type="domain" description="Protein kinase" evidence="11">
    <location>
        <begin position="101"/>
        <end position="348"/>
    </location>
</feature>
<evidence type="ECO:0000256" key="9">
    <source>
        <dbReference type="ARBA" id="ARBA00023157"/>
    </source>
</evidence>
<organism evidence="13 14">
    <name type="scientific">Datura stramonium</name>
    <name type="common">Jimsonweed</name>
    <name type="synonym">Common thornapple</name>
    <dbReference type="NCBI Taxonomy" id="4076"/>
    <lineage>
        <taxon>Eukaryota</taxon>
        <taxon>Viridiplantae</taxon>
        <taxon>Streptophyta</taxon>
        <taxon>Embryophyta</taxon>
        <taxon>Tracheophyta</taxon>
        <taxon>Spermatophyta</taxon>
        <taxon>Magnoliopsida</taxon>
        <taxon>eudicotyledons</taxon>
        <taxon>Gunneridae</taxon>
        <taxon>Pentapetalae</taxon>
        <taxon>asterids</taxon>
        <taxon>lamiids</taxon>
        <taxon>Solanales</taxon>
        <taxon>Solanaceae</taxon>
        <taxon>Solanoideae</taxon>
        <taxon>Datureae</taxon>
        <taxon>Datura</taxon>
    </lineage>
</organism>
<dbReference type="InterPro" id="IPR011009">
    <property type="entry name" value="Kinase-like_dom_sf"/>
</dbReference>
<dbReference type="Pfam" id="PF00954">
    <property type="entry name" value="S_locus_glycop"/>
    <property type="match status" value="1"/>
</dbReference>
<dbReference type="InterPro" id="IPR008271">
    <property type="entry name" value="Ser/Thr_kinase_AS"/>
</dbReference>
<keyword evidence="7" id="KW-0418">Kinase</keyword>
<keyword evidence="8" id="KW-0067">ATP-binding</keyword>
<dbReference type="InterPro" id="IPR036426">
    <property type="entry name" value="Bulb-type_lectin_dom_sf"/>
</dbReference>
<evidence type="ECO:0000256" key="8">
    <source>
        <dbReference type="ARBA" id="ARBA00022840"/>
    </source>
</evidence>
<dbReference type="Proteomes" id="UP000823775">
    <property type="component" value="Unassembled WGS sequence"/>
</dbReference>
<dbReference type="EMBL" id="JACEIK010001382">
    <property type="protein sequence ID" value="MCD7468924.1"/>
    <property type="molecule type" value="Genomic_DNA"/>
</dbReference>